<feature type="compositionally biased region" description="Basic residues" evidence="1">
    <location>
        <begin position="92"/>
        <end position="108"/>
    </location>
</feature>
<organism evidence="2 3">
    <name type="scientific">Adiantum capillus-veneris</name>
    <name type="common">Maidenhair fern</name>
    <dbReference type="NCBI Taxonomy" id="13818"/>
    <lineage>
        <taxon>Eukaryota</taxon>
        <taxon>Viridiplantae</taxon>
        <taxon>Streptophyta</taxon>
        <taxon>Embryophyta</taxon>
        <taxon>Tracheophyta</taxon>
        <taxon>Polypodiopsida</taxon>
        <taxon>Polypodiidae</taxon>
        <taxon>Polypodiales</taxon>
        <taxon>Pteridineae</taxon>
        <taxon>Pteridaceae</taxon>
        <taxon>Vittarioideae</taxon>
        <taxon>Adiantum</taxon>
    </lineage>
</organism>
<comment type="caution">
    <text evidence="2">The sequence shown here is derived from an EMBL/GenBank/DDBJ whole genome shotgun (WGS) entry which is preliminary data.</text>
</comment>
<evidence type="ECO:0000256" key="1">
    <source>
        <dbReference type="SAM" id="MobiDB-lite"/>
    </source>
</evidence>
<name>A0A9D4UD71_ADICA</name>
<reference evidence="2" key="1">
    <citation type="submission" date="2021-01" db="EMBL/GenBank/DDBJ databases">
        <title>Adiantum capillus-veneris genome.</title>
        <authorList>
            <person name="Fang Y."/>
            <person name="Liao Q."/>
        </authorList>
    </citation>
    <scope>NUCLEOTIDE SEQUENCE</scope>
    <source>
        <strain evidence="2">H3</strain>
        <tissue evidence="2">Leaf</tissue>
    </source>
</reference>
<dbReference type="EMBL" id="JABFUD020000019">
    <property type="protein sequence ID" value="KAI5065705.1"/>
    <property type="molecule type" value="Genomic_DNA"/>
</dbReference>
<evidence type="ECO:0000313" key="3">
    <source>
        <dbReference type="Proteomes" id="UP000886520"/>
    </source>
</evidence>
<proteinExistence type="predicted"/>
<dbReference type="AlphaFoldDB" id="A0A9D4UD71"/>
<protein>
    <submittedName>
        <fullName evidence="2">Uncharacterized protein</fullName>
    </submittedName>
</protein>
<keyword evidence="3" id="KW-1185">Reference proteome</keyword>
<feature type="region of interest" description="Disordered" evidence="1">
    <location>
        <begin position="1"/>
        <end position="21"/>
    </location>
</feature>
<feature type="region of interest" description="Disordered" evidence="1">
    <location>
        <begin position="80"/>
        <end position="108"/>
    </location>
</feature>
<evidence type="ECO:0000313" key="2">
    <source>
        <dbReference type="EMBL" id="KAI5065705.1"/>
    </source>
</evidence>
<dbReference type="Proteomes" id="UP000886520">
    <property type="component" value="Chromosome 19"/>
</dbReference>
<accession>A0A9D4UD71</accession>
<feature type="non-terminal residue" evidence="2">
    <location>
        <position position="1"/>
    </location>
</feature>
<sequence length="108" mass="11788">ASRPIAEEVTTSDIASGQRVRGGKQWMTASVGARGLGSEQLQGGGLENVRGRAWRPGGGVVDSKSFDCMKEEDLEGHARYQEEPIVQGRDLHLKKSQKMPRGIKRRAT</sequence>
<gene>
    <name evidence="2" type="ORF">GOP47_0020400</name>
</gene>